<evidence type="ECO:0008006" key="4">
    <source>
        <dbReference type="Google" id="ProtNLM"/>
    </source>
</evidence>
<name>A0ABV5NLD7_9ACTN</name>
<evidence type="ECO:0000313" key="2">
    <source>
        <dbReference type="EMBL" id="MFB9471119.1"/>
    </source>
</evidence>
<evidence type="ECO:0000313" key="3">
    <source>
        <dbReference type="Proteomes" id="UP001589568"/>
    </source>
</evidence>
<keyword evidence="3" id="KW-1185">Reference proteome</keyword>
<sequence>MTRSEFDDIRAFLADEATHADDLLRIARTLIDDLEHSRLREAVLRTHYLRLLTAARATVAADIVGSPDPLGFIRHELAQRGQLPEDGEAVYRILADARAAAALLACLESRDCEGQPREGRSPEGRPLEGQALPEEFLPDRTEELPGQPALEAQTVEGQAVEGQAQEGDGLDTRAPEGKGLVEGPTFTGQGFESQDVQLAQDTQLPLEGDVTNQSPPRSRAPRMRSCIGTARILPR</sequence>
<reference evidence="2 3" key="1">
    <citation type="submission" date="2024-09" db="EMBL/GenBank/DDBJ databases">
        <authorList>
            <person name="Sun Q."/>
            <person name="Mori K."/>
        </authorList>
    </citation>
    <scope>NUCLEOTIDE SEQUENCE [LARGE SCALE GENOMIC DNA]</scope>
    <source>
        <strain evidence="2 3">JCM 3324</strain>
    </source>
</reference>
<comment type="caution">
    <text evidence="2">The sequence shown here is derived from an EMBL/GenBank/DDBJ whole genome shotgun (WGS) entry which is preliminary data.</text>
</comment>
<dbReference type="EMBL" id="JBHMCF010000012">
    <property type="protein sequence ID" value="MFB9471119.1"/>
    <property type="molecule type" value="Genomic_DNA"/>
</dbReference>
<dbReference type="RefSeq" id="WP_345389673.1">
    <property type="nucleotide sequence ID" value="NZ_BAAAXS010000001.1"/>
</dbReference>
<feature type="compositionally biased region" description="Polar residues" evidence="1">
    <location>
        <begin position="186"/>
        <end position="203"/>
    </location>
</feature>
<gene>
    <name evidence="2" type="ORF">ACFFR3_16470</name>
</gene>
<dbReference type="Proteomes" id="UP001589568">
    <property type="component" value="Unassembled WGS sequence"/>
</dbReference>
<protein>
    <recommendedName>
        <fullName evidence="4">DUF222 domain-containing protein</fullName>
    </recommendedName>
</protein>
<evidence type="ECO:0000256" key="1">
    <source>
        <dbReference type="SAM" id="MobiDB-lite"/>
    </source>
</evidence>
<accession>A0ABV5NLD7</accession>
<organism evidence="2 3">
    <name type="scientific">Nonomuraea salmonea</name>
    <dbReference type="NCBI Taxonomy" id="46181"/>
    <lineage>
        <taxon>Bacteria</taxon>
        <taxon>Bacillati</taxon>
        <taxon>Actinomycetota</taxon>
        <taxon>Actinomycetes</taxon>
        <taxon>Streptosporangiales</taxon>
        <taxon>Streptosporangiaceae</taxon>
        <taxon>Nonomuraea</taxon>
    </lineage>
</organism>
<proteinExistence type="predicted"/>
<feature type="region of interest" description="Disordered" evidence="1">
    <location>
        <begin position="156"/>
        <end position="235"/>
    </location>
</feature>